<evidence type="ECO:0000259" key="1">
    <source>
        <dbReference type="Pfam" id="PF12680"/>
    </source>
</evidence>
<keyword evidence="3" id="KW-1185">Reference proteome</keyword>
<feature type="domain" description="SnoaL-like" evidence="1">
    <location>
        <begin position="12"/>
        <end position="108"/>
    </location>
</feature>
<dbReference type="Proteomes" id="UP001469089">
    <property type="component" value="Unassembled WGS sequence"/>
</dbReference>
<dbReference type="SUPFAM" id="SSF54427">
    <property type="entry name" value="NTF2-like"/>
    <property type="match status" value="1"/>
</dbReference>
<dbReference type="EMBL" id="JAOALG010000002">
    <property type="protein sequence ID" value="MEQ5841866.1"/>
    <property type="molecule type" value="Genomic_DNA"/>
</dbReference>
<organism evidence="2 3">
    <name type="scientific">Paraburkholderia acidicola</name>
    <dbReference type="NCBI Taxonomy" id="1912599"/>
    <lineage>
        <taxon>Bacteria</taxon>
        <taxon>Pseudomonadati</taxon>
        <taxon>Pseudomonadota</taxon>
        <taxon>Betaproteobacteria</taxon>
        <taxon>Burkholderiales</taxon>
        <taxon>Burkholderiaceae</taxon>
        <taxon>Paraburkholderia</taxon>
    </lineage>
</organism>
<evidence type="ECO:0000313" key="2">
    <source>
        <dbReference type="EMBL" id="MEQ5841866.1"/>
    </source>
</evidence>
<name>A0ABV1LSB7_9BURK</name>
<dbReference type="InterPro" id="IPR032710">
    <property type="entry name" value="NTF2-like_dom_sf"/>
</dbReference>
<dbReference type="RefSeq" id="WP_349543817.1">
    <property type="nucleotide sequence ID" value="NZ_JAOALG010000002.1"/>
</dbReference>
<proteinExistence type="predicted"/>
<accession>A0ABV1LSB7</accession>
<gene>
    <name evidence="2" type="ORF">N0A02_20740</name>
</gene>
<dbReference type="Gene3D" id="3.10.450.50">
    <property type="match status" value="1"/>
</dbReference>
<sequence length="130" mass="14880">MTTASDTAVHVVQAFWRLMATNNFHSVAAVLADDFVLEYPQSKERIRGAVNFVQFNAEYPAQGRWVFTINRIVGNEQEAVSDVLVTDGVQHARAVSFFTVEHGKIVRMVEFWPEPYEAPFDRSQFVERIE</sequence>
<reference evidence="2 3" key="1">
    <citation type="journal article" date="2024" name="Chem. Sci.">
        <title>Discovery of a lagriamide polyketide by integrated genome mining, isotopic labeling, and untargeted metabolomics.</title>
        <authorList>
            <person name="Fergusson C.H."/>
            <person name="Saulog J."/>
            <person name="Paulo B.S."/>
            <person name="Wilson D.M."/>
            <person name="Liu D.Y."/>
            <person name="Morehouse N.J."/>
            <person name="Waterworth S."/>
            <person name="Barkei J."/>
            <person name="Gray C.A."/>
            <person name="Kwan J.C."/>
            <person name="Eustaquio A.S."/>
            <person name="Linington R.G."/>
        </authorList>
    </citation>
    <scope>NUCLEOTIDE SEQUENCE [LARGE SCALE GENOMIC DNA]</scope>
    <source>
        <strain evidence="2 3">RL17-338-BIF-B</strain>
    </source>
</reference>
<comment type="caution">
    <text evidence="2">The sequence shown here is derived from an EMBL/GenBank/DDBJ whole genome shotgun (WGS) entry which is preliminary data.</text>
</comment>
<protein>
    <submittedName>
        <fullName evidence="2">Nuclear transport factor 2 family protein</fullName>
    </submittedName>
</protein>
<evidence type="ECO:0000313" key="3">
    <source>
        <dbReference type="Proteomes" id="UP001469089"/>
    </source>
</evidence>
<dbReference type="Pfam" id="PF12680">
    <property type="entry name" value="SnoaL_2"/>
    <property type="match status" value="1"/>
</dbReference>
<dbReference type="InterPro" id="IPR037401">
    <property type="entry name" value="SnoaL-like"/>
</dbReference>